<evidence type="ECO:0000259" key="4">
    <source>
        <dbReference type="Pfam" id="PF01048"/>
    </source>
</evidence>
<comment type="pathway">
    <text evidence="3">Purine metabolism; purine nucleoside salvage.</text>
</comment>
<dbReference type="Gene3D" id="3.40.50.1580">
    <property type="entry name" value="Nucleoside phosphorylase domain"/>
    <property type="match status" value="1"/>
</dbReference>
<proteinExistence type="inferred from homology"/>
<protein>
    <recommendedName>
        <fullName evidence="3">Purine nucleoside phosphorylase</fullName>
        <shortName evidence="3">PNP</shortName>
        <ecNumber evidence="3">2.4.2.1</ecNumber>
    </recommendedName>
</protein>
<gene>
    <name evidence="5" type="ORF">HMP0721_1174</name>
</gene>
<dbReference type="UniPathway" id="UPA00606"/>
<reference evidence="5 6" key="1">
    <citation type="submission" date="2010-12" db="EMBL/GenBank/DDBJ databases">
        <authorList>
            <person name="Muzny D."/>
            <person name="Qin X."/>
            <person name="Deng J."/>
            <person name="Jiang H."/>
            <person name="Liu Y."/>
            <person name="Qu J."/>
            <person name="Song X.-Z."/>
            <person name="Zhang L."/>
            <person name="Thornton R."/>
            <person name="Coyle M."/>
            <person name="Francisco L."/>
            <person name="Jackson L."/>
            <person name="Javaid M."/>
            <person name="Korchina V."/>
            <person name="Kovar C."/>
            <person name="Mata R."/>
            <person name="Mathew T."/>
            <person name="Ngo R."/>
            <person name="Nguyen L."/>
            <person name="Nguyen N."/>
            <person name="Okwuonu G."/>
            <person name="Ongeri F."/>
            <person name="Pham C."/>
            <person name="Simmons D."/>
            <person name="Wilczek-Boney K."/>
            <person name="Hale W."/>
            <person name="Jakkamsetti A."/>
            <person name="Pham P."/>
            <person name="Ruth R."/>
            <person name="San Lucas F."/>
            <person name="Warren J."/>
            <person name="Zhang J."/>
            <person name="Zhao Z."/>
            <person name="Zhou C."/>
            <person name="Zhu D."/>
            <person name="Lee S."/>
            <person name="Bess C."/>
            <person name="Blankenburg K."/>
            <person name="Forbes L."/>
            <person name="Fu Q."/>
            <person name="Gubbala S."/>
            <person name="Hirani K."/>
            <person name="Jayaseelan J.C."/>
            <person name="Lara F."/>
            <person name="Munidasa M."/>
            <person name="Palculict T."/>
            <person name="Patil S."/>
            <person name="Pu L.-L."/>
            <person name="Saada N."/>
            <person name="Tang L."/>
            <person name="Weissenberger G."/>
            <person name="Zhu Y."/>
            <person name="Hemphill L."/>
            <person name="Shang Y."/>
            <person name="Youmans B."/>
            <person name="Ayvaz T."/>
            <person name="Ross M."/>
            <person name="Santibanez J."/>
            <person name="Aqrawi P."/>
            <person name="Gross S."/>
            <person name="Joshi V."/>
            <person name="Fowler G."/>
            <person name="Nazareth L."/>
            <person name="Reid J."/>
            <person name="Worley K."/>
            <person name="Petrosino J."/>
            <person name="Highlander S."/>
            <person name="Gibbs R."/>
        </authorList>
    </citation>
    <scope>NUCLEOTIDE SEQUENCE [LARGE SCALE GENOMIC DNA]</scope>
    <source>
        <strain evidence="5 6">ATCC 23263</strain>
    </source>
</reference>
<feature type="binding site" evidence="3">
    <location>
        <position position="53"/>
    </location>
    <ligand>
        <name>phosphate</name>
        <dbReference type="ChEBI" id="CHEBI:43474"/>
    </ligand>
</feature>
<feature type="site" description="Important for substrate specificity" evidence="3">
    <location>
        <position position="264"/>
    </location>
</feature>
<dbReference type="SUPFAM" id="SSF53167">
    <property type="entry name" value="Purine and uridine phosphorylases"/>
    <property type="match status" value="1"/>
</dbReference>
<dbReference type="Pfam" id="PF01048">
    <property type="entry name" value="PNP_UDP_1"/>
    <property type="match status" value="1"/>
</dbReference>
<dbReference type="PANTHER" id="PTHR42679:SF2">
    <property type="entry name" value="S-METHYL-5'-THIOADENOSINE PHOSPHORYLASE"/>
    <property type="match status" value="1"/>
</dbReference>
<dbReference type="Proteomes" id="UP000004754">
    <property type="component" value="Unassembled WGS sequence"/>
</dbReference>
<dbReference type="GO" id="GO:0005829">
    <property type="term" value="C:cytosol"/>
    <property type="evidence" value="ECO:0007669"/>
    <property type="project" value="TreeGrafter"/>
</dbReference>
<comment type="subunit">
    <text evidence="3">Homohexamer. Dimer of a homotrimer.</text>
</comment>
<comment type="caution">
    <text evidence="3">Lacks conserved residue(s) required for the propagation of feature annotation.</text>
</comment>
<comment type="catalytic activity">
    <reaction evidence="3">
        <text>a purine D-ribonucleoside + phosphate = a purine nucleobase + alpha-D-ribose 1-phosphate</text>
        <dbReference type="Rhea" id="RHEA:19805"/>
        <dbReference type="ChEBI" id="CHEBI:26386"/>
        <dbReference type="ChEBI" id="CHEBI:43474"/>
        <dbReference type="ChEBI" id="CHEBI:57720"/>
        <dbReference type="ChEBI" id="CHEBI:142355"/>
        <dbReference type="EC" id="2.4.2.1"/>
    </reaction>
</comment>
<dbReference type="HOGENOM" id="CLU_054456_0_2_9"/>
<dbReference type="eggNOG" id="COG0005">
    <property type="taxonomic scope" value="Bacteria"/>
</dbReference>
<keyword evidence="2 3" id="KW-0808">Transferase</keyword>
<keyword evidence="1 3" id="KW-0328">Glycosyltransferase</keyword>
<dbReference type="InterPro" id="IPR035994">
    <property type="entry name" value="Nucleoside_phosphorylase_sf"/>
</dbReference>
<comment type="function">
    <text evidence="3">Purine nucleoside phosphorylase involved in purine salvage.</text>
</comment>
<comment type="miscellaneous">
    <text evidence="3">Although this enzyme belongs to the family of MTA phosphorylases based on sequence homology, it lacks several conserved amino acids in the substrate binding pocket that confer specificity towards MTA.</text>
</comment>
<evidence type="ECO:0000256" key="3">
    <source>
        <dbReference type="HAMAP-Rule" id="MF_01963"/>
    </source>
</evidence>
<dbReference type="InterPro" id="IPR000845">
    <property type="entry name" value="Nucleoside_phosphorylase_d"/>
</dbReference>
<name>E6MGP1_9FIRM</name>
<evidence type="ECO:0000256" key="1">
    <source>
        <dbReference type="ARBA" id="ARBA00022676"/>
    </source>
</evidence>
<evidence type="ECO:0000256" key="2">
    <source>
        <dbReference type="ARBA" id="ARBA00022679"/>
    </source>
</evidence>
<dbReference type="HAMAP" id="MF_01963">
    <property type="entry name" value="MTAP"/>
    <property type="match status" value="1"/>
</dbReference>
<accession>E6MGP1</accession>
<organism evidence="5 6">
    <name type="scientific">Pseudoramibacter alactolyticus ATCC 23263</name>
    <dbReference type="NCBI Taxonomy" id="887929"/>
    <lineage>
        <taxon>Bacteria</taxon>
        <taxon>Bacillati</taxon>
        <taxon>Bacillota</taxon>
        <taxon>Clostridia</taxon>
        <taxon>Eubacteriales</taxon>
        <taxon>Eubacteriaceae</taxon>
        <taxon>Pseudoramibacter</taxon>
    </lineage>
</organism>
<dbReference type="AlphaFoldDB" id="E6MGP1"/>
<dbReference type="GO" id="GO:0006166">
    <property type="term" value="P:purine ribonucleoside salvage"/>
    <property type="evidence" value="ECO:0007669"/>
    <property type="project" value="UniProtKB-UniRule"/>
</dbReference>
<comment type="caution">
    <text evidence="5">The sequence shown here is derived from an EMBL/GenBank/DDBJ whole genome shotgun (WGS) entry which is preliminary data.</text>
</comment>
<feature type="binding site" evidence="3">
    <location>
        <begin position="248"/>
        <end position="250"/>
    </location>
    <ligand>
        <name>substrate</name>
    </ligand>
</feature>
<feature type="binding site" evidence="3">
    <location>
        <position position="225"/>
    </location>
    <ligand>
        <name>phosphate</name>
        <dbReference type="ChEBI" id="CHEBI:43474"/>
    </ligand>
</feature>
<dbReference type="STRING" id="887929.HMP0721_1174"/>
<evidence type="ECO:0000313" key="5">
    <source>
        <dbReference type="EMBL" id="EFV01781.1"/>
    </source>
</evidence>
<feature type="binding site" evidence="3">
    <location>
        <position position="224"/>
    </location>
    <ligand>
        <name>substrate</name>
    </ligand>
</feature>
<dbReference type="CDD" id="cd09010">
    <property type="entry name" value="MTAP_SsMTAPII_like_MTIP"/>
    <property type="match status" value="1"/>
</dbReference>
<dbReference type="InterPro" id="IPR010044">
    <property type="entry name" value="MTAP"/>
</dbReference>
<feature type="binding site" evidence="3">
    <location>
        <begin position="93"/>
        <end position="94"/>
    </location>
    <ligand>
        <name>phosphate</name>
        <dbReference type="ChEBI" id="CHEBI:43474"/>
    </ligand>
</feature>
<dbReference type="GO" id="GO:0019509">
    <property type="term" value="P:L-methionine salvage from methylthioadenosine"/>
    <property type="evidence" value="ECO:0007669"/>
    <property type="project" value="TreeGrafter"/>
</dbReference>
<dbReference type="EC" id="2.4.2.1" evidence="3"/>
<keyword evidence="6" id="KW-1185">Reference proteome</keyword>
<feature type="site" description="Important for substrate specificity" evidence="3">
    <location>
        <position position="206"/>
    </location>
</feature>
<dbReference type="PANTHER" id="PTHR42679">
    <property type="entry name" value="S-METHYL-5'-THIOADENOSINE PHOSPHORYLASE"/>
    <property type="match status" value="1"/>
</dbReference>
<sequence>MKRAPGAGKRIINFVVKWQRTAAALIRRRRCFLKREKENDMYYSADIGVFGGSGLYELGDEYRRVDADTPYGKPSEAVSLLEVNGKKVAFMPRHGKGHIYSPAEVNYRANVDAMAQLGVKAVISANCVGSLREDYKPGDFVVTDQYINMTAGRKDTFYESPKVEHLSSAEPYDERLRQYALEEGARMGHTMRDGGTTVVINGPRFSTKAESKFFATIGGDLVNMTQYPEAYLCQEKNLPVVNIALVTDYDAGLKDNPDIPPVTNEMVMKVLTENTEKMKALIFRMIERIGRK</sequence>
<dbReference type="GO" id="GO:0017061">
    <property type="term" value="F:S-methyl-5-thioadenosine phosphorylase activity"/>
    <property type="evidence" value="ECO:0007669"/>
    <property type="project" value="InterPro"/>
</dbReference>
<feature type="domain" description="Nucleoside phosphorylase" evidence="4">
    <location>
        <begin position="46"/>
        <end position="287"/>
    </location>
</feature>
<keyword evidence="3" id="KW-0660">Purine salvage</keyword>
<dbReference type="EMBL" id="AEQN01000016">
    <property type="protein sequence ID" value="EFV01781.1"/>
    <property type="molecule type" value="Genomic_DNA"/>
</dbReference>
<comment type="similarity">
    <text evidence="3">Belongs to the PNP/MTAP phosphorylase family. MTAP subfamily.</text>
</comment>
<evidence type="ECO:0000313" key="6">
    <source>
        <dbReference type="Proteomes" id="UP000004754"/>
    </source>
</evidence>